<accession>A0AAD7BIQ3</accession>
<evidence type="ECO:0000256" key="4">
    <source>
        <dbReference type="PROSITE-ProRule" id="PRU00134"/>
    </source>
</evidence>
<dbReference type="EMBL" id="JARKIF010000015">
    <property type="protein sequence ID" value="KAJ7622309.1"/>
    <property type="molecule type" value="Genomic_DNA"/>
</dbReference>
<dbReference type="GO" id="GO:0008270">
    <property type="term" value="F:zinc ion binding"/>
    <property type="evidence" value="ECO:0007669"/>
    <property type="project" value="UniProtKB-KW"/>
</dbReference>
<feature type="domain" description="MYND-type" evidence="5">
    <location>
        <begin position="405"/>
        <end position="448"/>
    </location>
</feature>
<evidence type="ECO:0000259" key="5">
    <source>
        <dbReference type="PROSITE" id="PS50865"/>
    </source>
</evidence>
<sequence length="580" mass="65265">MEYTLSLAALRSLPISQRRIAIAASNGTGEQLLRLFDEIATVPESISRLFLPAFFAHLDLIQAERMEQLEELTPSDTQLLRRAVLAIQGVAAIHMSNKSYPELWPPLWHWSRLIMKHQHYLPAMQKNHLSELHIIILRLVGRLNYDEMRPAIRAAPGFRQLVAKVWTLCVQDEWVGTGFSRDHCFELVIGFLQSGLDLKDPKHQDDVTEGCGGSLVDFADVLVNSVLHLASDDTDRSFRFLSDTLFIIVETEHVRPDLSPLLLDRGLIRALVVILSTLSLNSGSALDYGFRVLISRMAVPLCQVRLAEALEAGLLAVLASALGTPGLISAAVFEECVLELLRPCFPYRSVLVPFHLALLDIATETNWEQSPLWDTWYKLHKAYTTMLATLQLHVTRDLPVPLLSCHNVACDSSIRSRKSCSSCESMYYCSVECQRSRSDWLRGHRQTCTKIRARPLNAPDPMTSRDRSFLRTLVYTAWKMNLGQILLSQLDQMLGLDSDSTADLDMQFVTFFQFVDGQLEIATQDSAKTNDRELFGSMWDDQLARAAASQGRLHLAIISIFRSPGETSCQLFALRRSPAL</sequence>
<organism evidence="6 7">
    <name type="scientific">Roridomyces roridus</name>
    <dbReference type="NCBI Taxonomy" id="1738132"/>
    <lineage>
        <taxon>Eukaryota</taxon>
        <taxon>Fungi</taxon>
        <taxon>Dikarya</taxon>
        <taxon>Basidiomycota</taxon>
        <taxon>Agaricomycotina</taxon>
        <taxon>Agaricomycetes</taxon>
        <taxon>Agaricomycetidae</taxon>
        <taxon>Agaricales</taxon>
        <taxon>Marasmiineae</taxon>
        <taxon>Mycenaceae</taxon>
        <taxon>Roridomyces</taxon>
    </lineage>
</organism>
<comment type="caution">
    <text evidence="6">The sequence shown here is derived from an EMBL/GenBank/DDBJ whole genome shotgun (WGS) entry which is preliminary data.</text>
</comment>
<proteinExistence type="predicted"/>
<dbReference type="PROSITE" id="PS50865">
    <property type="entry name" value="ZF_MYND_2"/>
    <property type="match status" value="1"/>
</dbReference>
<dbReference type="SUPFAM" id="SSF144232">
    <property type="entry name" value="HIT/MYND zinc finger-like"/>
    <property type="match status" value="1"/>
</dbReference>
<evidence type="ECO:0000256" key="1">
    <source>
        <dbReference type="ARBA" id="ARBA00022723"/>
    </source>
</evidence>
<keyword evidence="2 4" id="KW-0863">Zinc-finger</keyword>
<keyword evidence="7" id="KW-1185">Reference proteome</keyword>
<dbReference type="Proteomes" id="UP001221142">
    <property type="component" value="Unassembled WGS sequence"/>
</dbReference>
<keyword evidence="1" id="KW-0479">Metal-binding</keyword>
<evidence type="ECO:0000256" key="2">
    <source>
        <dbReference type="ARBA" id="ARBA00022771"/>
    </source>
</evidence>
<dbReference type="Gene3D" id="6.10.140.2220">
    <property type="match status" value="1"/>
</dbReference>
<dbReference type="Gene3D" id="1.10.220.160">
    <property type="match status" value="1"/>
</dbReference>
<evidence type="ECO:0000256" key="3">
    <source>
        <dbReference type="ARBA" id="ARBA00022833"/>
    </source>
</evidence>
<protein>
    <recommendedName>
        <fullName evidence="5">MYND-type domain-containing protein</fullName>
    </recommendedName>
</protein>
<dbReference type="AlphaFoldDB" id="A0AAD7BIQ3"/>
<reference evidence="6" key="1">
    <citation type="submission" date="2023-03" db="EMBL/GenBank/DDBJ databases">
        <title>Massive genome expansion in bonnet fungi (Mycena s.s.) driven by repeated elements and novel gene families across ecological guilds.</title>
        <authorList>
            <consortium name="Lawrence Berkeley National Laboratory"/>
            <person name="Harder C.B."/>
            <person name="Miyauchi S."/>
            <person name="Viragh M."/>
            <person name="Kuo A."/>
            <person name="Thoen E."/>
            <person name="Andreopoulos B."/>
            <person name="Lu D."/>
            <person name="Skrede I."/>
            <person name="Drula E."/>
            <person name="Henrissat B."/>
            <person name="Morin E."/>
            <person name="Kohler A."/>
            <person name="Barry K."/>
            <person name="LaButti K."/>
            <person name="Morin E."/>
            <person name="Salamov A."/>
            <person name="Lipzen A."/>
            <person name="Mereny Z."/>
            <person name="Hegedus B."/>
            <person name="Baldrian P."/>
            <person name="Stursova M."/>
            <person name="Weitz H."/>
            <person name="Taylor A."/>
            <person name="Grigoriev I.V."/>
            <person name="Nagy L.G."/>
            <person name="Martin F."/>
            <person name="Kauserud H."/>
        </authorList>
    </citation>
    <scope>NUCLEOTIDE SEQUENCE</scope>
    <source>
        <strain evidence="6">9284</strain>
    </source>
</reference>
<dbReference type="InterPro" id="IPR002893">
    <property type="entry name" value="Znf_MYND"/>
</dbReference>
<gene>
    <name evidence="6" type="ORF">FB45DRAFT_124067</name>
</gene>
<evidence type="ECO:0000313" key="7">
    <source>
        <dbReference type="Proteomes" id="UP001221142"/>
    </source>
</evidence>
<keyword evidence="3" id="KW-0862">Zinc</keyword>
<name>A0AAD7BIQ3_9AGAR</name>
<evidence type="ECO:0000313" key="6">
    <source>
        <dbReference type="EMBL" id="KAJ7622309.1"/>
    </source>
</evidence>